<organism evidence="3 4">
    <name type="scientific">Lentinus brumalis</name>
    <dbReference type="NCBI Taxonomy" id="2498619"/>
    <lineage>
        <taxon>Eukaryota</taxon>
        <taxon>Fungi</taxon>
        <taxon>Dikarya</taxon>
        <taxon>Basidiomycota</taxon>
        <taxon>Agaricomycotina</taxon>
        <taxon>Agaricomycetes</taxon>
        <taxon>Polyporales</taxon>
        <taxon>Polyporaceae</taxon>
        <taxon>Lentinus</taxon>
    </lineage>
</organism>
<evidence type="ECO:0000259" key="2">
    <source>
        <dbReference type="Pfam" id="PF13391"/>
    </source>
</evidence>
<protein>
    <recommendedName>
        <fullName evidence="2">HNH nuclease domain-containing protein</fullName>
    </recommendedName>
</protein>
<dbReference type="AlphaFoldDB" id="A0A371D0L2"/>
<dbReference type="EMBL" id="KZ857431">
    <property type="protein sequence ID" value="RDX46045.1"/>
    <property type="molecule type" value="Genomic_DNA"/>
</dbReference>
<dbReference type="STRING" id="139420.A0A371D0L2"/>
<dbReference type="InterPro" id="IPR003615">
    <property type="entry name" value="HNH_nuc"/>
</dbReference>
<evidence type="ECO:0000313" key="4">
    <source>
        <dbReference type="Proteomes" id="UP000256964"/>
    </source>
</evidence>
<dbReference type="OrthoDB" id="2757744at2759"/>
<name>A0A371D0L2_9APHY</name>
<feature type="region of interest" description="Disordered" evidence="1">
    <location>
        <begin position="394"/>
        <end position="419"/>
    </location>
</feature>
<sequence>MTINDLSPWTLKGFSLGHYRRFMQTTLKLTRDTTLSRVTLYERAGRHLDVLDKPEFEVYNRPEWLAKSLIFKMHPEKLRAFSVKRFFQGMYRTADEHNLTNGHRFVSAAICACALLLAGDADMAPEDRLAHELSILALDIWFNDQFTYLSCDLDKSFKLRLSEETKEKVFMRDEYTCPFTGTVDNARGGMLRKLLAEETGSLEVAPIFHRSLSQHDELDLPSEDGRPRSDLLREMRTLDFLKWFCELDDITAVDANSPDNCLLLEHAAHAAFGRFLWALKPTEVPNRYRVHVYVMRSEADGTAPVDDYVTFRGRPACAGASVVPEVEPPNPELLRAHAVFADVFHYSGLGALHDPNGIWADDDSDILDDSEDLLVPETRVPGAGVVRKIKSWAQARRAEGRNKQHDIGRRDSNAISEKN</sequence>
<dbReference type="Proteomes" id="UP000256964">
    <property type="component" value="Unassembled WGS sequence"/>
</dbReference>
<reference evidence="3 4" key="1">
    <citation type="journal article" date="2018" name="Biotechnol. Biofuels">
        <title>Integrative visual omics of the white-rot fungus Polyporus brumalis exposes the biotechnological potential of its oxidative enzymes for delignifying raw plant biomass.</title>
        <authorList>
            <person name="Miyauchi S."/>
            <person name="Rancon A."/>
            <person name="Drula E."/>
            <person name="Hage H."/>
            <person name="Chaduli D."/>
            <person name="Favel A."/>
            <person name="Grisel S."/>
            <person name="Henrissat B."/>
            <person name="Herpoel-Gimbert I."/>
            <person name="Ruiz-Duenas F.J."/>
            <person name="Chevret D."/>
            <person name="Hainaut M."/>
            <person name="Lin J."/>
            <person name="Wang M."/>
            <person name="Pangilinan J."/>
            <person name="Lipzen A."/>
            <person name="Lesage-Meessen L."/>
            <person name="Navarro D."/>
            <person name="Riley R."/>
            <person name="Grigoriev I.V."/>
            <person name="Zhou S."/>
            <person name="Raouche S."/>
            <person name="Rosso M.N."/>
        </authorList>
    </citation>
    <scope>NUCLEOTIDE SEQUENCE [LARGE SCALE GENOMIC DNA]</scope>
    <source>
        <strain evidence="3 4">BRFM 1820</strain>
    </source>
</reference>
<proteinExistence type="predicted"/>
<accession>A0A371D0L2</accession>
<evidence type="ECO:0000313" key="3">
    <source>
        <dbReference type="EMBL" id="RDX46045.1"/>
    </source>
</evidence>
<gene>
    <name evidence="3" type="ORF">OH76DRAFT_907767</name>
</gene>
<dbReference type="Pfam" id="PF13391">
    <property type="entry name" value="HNH_2"/>
    <property type="match status" value="1"/>
</dbReference>
<evidence type="ECO:0000256" key="1">
    <source>
        <dbReference type="SAM" id="MobiDB-lite"/>
    </source>
</evidence>
<keyword evidence="4" id="KW-1185">Reference proteome</keyword>
<feature type="compositionally biased region" description="Basic and acidic residues" evidence="1">
    <location>
        <begin position="396"/>
        <end position="419"/>
    </location>
</feature>
<feature type="domain" description="HNH nuclease" evidence="2">
    <location>
        <begin position="177"/>
        <end position="279"/>
    </location>
</feature>